<gene>
    <name evidence="3" type="ORF">DOFOFD_02985</name>
</gene>
<dbReference type="InterPro" id="IPR028992">
    <property type="entry name" value="Hedgehog/Intein_dom"/>
</dbReference>
<organism evidence="3 4">
    <name type="scientific">Sorlinia euscelidii</name>
    <dbReference type="NCBI Taxonomy" id="3081148"/>
    <lineage>
        <taxon>Bacteria</taxon>
        <taxon>Pseudomonadati</taxon>
        <taxon>Pseudomonadota</taxon>
        <taxon>Alphaproteobacteria</taxon>
        <taxon>Acetobacterales</taxon>
        <taxon>Acetobacteraceae</taxon>
        <taxon>Sorlinia</taxon>
    </lineage>
</organism>
<dbReference type="InterPro" id="IPR036844">
    <property type="entry name" value="Hint_dom_sf"/>
</dbReference>
<dbReference type="Pfam" id="PF13403">
    <property type="entry name" value="Hint_2"/>
    <property type="match status" value="1"/>
</dbReference>
<reference evidence="3 4" key="1">
    <citation type="submission" date="2023-10" db="EMBL/GenBank/DDBJ databases">
        <title>Sorlinia euscelidii gen. nov., sp. nov., an acetic acid bacteria isolated from the gut of Euscelidius variegatus emitter.</title>
        <authorList>
            <person name="Michoud G."/>
            <person name="Marasco R."/>
            <person name="Seferji K."/>
            <person name="Gonella E."/>
            <person name="Garuglieri E."/>
            <person name="Alma A."/>
            <person name="Mapelli F."/>
            <person name="Borin S."/>
            <person name="Daffonchio D."/>
            <person name="Crotti E."/>
        </authorList>
    </citation>
    <scope>NUCLEOTIDE SEQUENCE [LARGE SCALE GENOMIC DNA]</scope>
    <source>
        <strain evidence="3 4">EV16P</strain>
    </source>
</reference>
<accession>A0ABU7TZH8</accession>
<feature type="compositionally biased region" description="Basic residues" evidence="1">
    <location>
        <begin position="348"/>
        <end position="363"/>
    </location>
</feature>
<dbReference type="RefSeq" id="WP_394818936.1">
    <property type="nucleotide sequence ID" value="NZ_JAWJZY010000001.1"/>
</dbReference>
<dbReference type="SUPFAM" id="SSF51294">
    <property type="entry name" value="Hedgehog/intein (Hint) domain"/>
    <property type="match status" value="1"/>
</dbReference>
<sequence>MAIPQEGTYKLNVAQLRNPRTDNNMPGRWKFTIGEKRGAKSNDLAPDIDVTFNGDKISLTMPNGKSYVIDPASIAVSDEDPGTIFVQDLESGSWWVFSVSDLPTLELGMTFDYAPPVGTTEPMRGEATMGEWRPNGSYINYINGKDSSHVNFGPPECFLPGTLIETEEGLKPVEQIRLGDRVLTLWGRYRQFLPVIWVGSKSVRVHPDLSPDMAGYPVIIKAGAISDHVPQRDLRVTSEHCIALENRLIPVRMLVNGVSIFYDMTVTSYEVYHVETARHAIILAEGLGVETYLDTGNRNRFEKHVGITPVLDRTPETIYMPVLPIGMALQEMKRLWTRIAQRAATRSSKPRRAVKPGKRRPSPRLKILSESGAAYRLTQVAPNIFKARLPASETKIAFESPSFRFCDLNGPYHDDRRRLGVLVEGIDITTDAKTDGKARDVAFKRGAGWIEPHASWPCWTNGHGELHLAPPEKSGQMHMVVRVNADVLKPV</sequence>
<evidence type="ECO:0000256" key="1">
    <source>
        <dbReference type="SAM" id="MobiDB-lite"/>
    </source>
</evidence>
<name>A0ABU7TZH8_9PROT</name>
<dbReference type="Proteomes" id="UP001312908">
    <property type="component" value="Unassembled WGS sequence"/>
</dbReference>
<feature type="domain" description="Hedgehog/Intein (Hint)" evidence="2">
    <location>
        <begin position="157"/>
        <end position="295"/>
    </location>
</feature>
<evidence type="ECO:0000259" key="2">
    <source>
        <dbReference type="Pfam" id="PF13403"/>
    </source>
</evidence>
<comment type="caution">
    <text evidence="3">The sequence shown here is derived from an EMBL/GenBank/DDBJ whole genome shotgun (WGS) entry which is preliminary data.</text>
</comment>
<dbReference type="Gene3D" id="2.170.16.10">
    <property type="entry name" value="Hedgehog/Intein (Hint) domain"/>
    <property type="match status" value="1"/>
</dbReference>
<feature type="region of interest" description="Disordered" evidence="1">
    <location>
        <begin position="343"/>
        <end position="363"/>
    </location>
</feature>
<evidence type="ECO:0000313" key="3">
    <source>
        <dbReference type="EMBL" id="MEE8657979.1"/>
    </source>
</evidence>
<keyword evidence="4" id="KW-1185">Reference proteome</keyword>
<evidence type="ECO:0000313" key="4">
    <source>
        <dbReference type="Proteomes" id="UP001312908"/>
    </source>
</evidence>
<dbReference type="EMBL" id="JAWJZY010000001">
    <property type="protein sequence ID" value="MEE8657979.1"/>
    <property type="molecule type" value="Genomic_DNA"/>
</dbReference>
<proteinExistence type="predicted"/>
<protein>
    <recommendedName>
        <fullName evidence="2">Hedgehog/Intein (Hint) domain-containing protein</fullName>
    </recommendedName>
</protein>